<keyword evidence="4" id="KW-0902">Two-component regulatory system</keyword>
<dbReference type="SMART" id="SM00342">
    <property type="entry name" value="HTH_ARAC"/>
    <property type="match status" value="1"/>
</dbReference>
<dbReference type="EMBL" id="JAOQIO010000125">
    <property type="protein sequence ID" value="MCU6798220.1"/>
    <property type="molecule type" value="Genomic_DNA"/>
</dbReference>
<evidence type="ECO:0000256" key="8">
    <source>
        <dbReference type="PROSITE-ProRule" id="PRU00169"/>
    </source>
</evidence>
<dbReference type="PANTHER" id="PTHR42713">
    <property type="entry name" value="HISTIDINE KINASE-RELATED"/>
    <property type="match status" value="1"/>
</dbReference>
<evidence type="ECO:0000313" key="11">
    <source>
        <dbReference type="EMBL" id="MCU6798220.1"/>
    </source>
</evidence>
<dbReference type="RefSeq" id="WP_262688918.1">
    <property type="nucleotide sequence ID" value="NZ_JAOQIO010000125.1"/>
</dbReference>
<dbReference type="Gene3D" id="1.10.10.60">
    <property type="entry name" value="Homeodomain-like"/>
    <property type="match status" value="2"/>
</dbReference>
<keyword evidence="2" id="KW-0963">Cytoplasm</keyword>
<protein>
    <submittedName>
        <fullName evidence="11">Response regulator</fullName>
    </submittedName>
</protein>
<evidence type="ECO:0000256" key="2">
    <source>
        <dbReference type="ARBA" id="ARBA00022490"/>
    </source>
</evidence>
<dbReference type="InterPro" id="IPR020449">
    <property type="entry name" value="Tscrpt_reg_AraC-type_HTH"/>
</dbReference>
<dbReference type="Pfam" id="PF12833">
    <property type="entry name" value="HTH_18"/>
    <property type="match status" value="1"/>
</dbReference>
<organism evidence="11 12">
    <name type="scientific">Paenibacillus baimaensis</name>
    <dbReference type="NCBI Taxonomy" id="2982185"/>
    <lineage>
        <taxon>Bacteria</taxon>
        <taxon>Bacillati</taxon>
        <taxon>Bacillota</taxon>
        <taxon>Bacilli</taxon>
        <taxon>Bacillales</taxon>
        <taxon>Paenibacillaceae</taxon>
        <taxon>Paenibacillus</taxon>
    </lineage>
</organism>
<dbReference type="SUPFAM" id="SSF52172">
    <property type="entry name" value="CheY-like"/>
    <property type="match status" value="1"/>
</dbReference>
<evidence type="ECO:0000256" key="5">
    <source>
        <dbReference type="ARBA" id="ARBA00023015"/>
    </source>
</evidence>
<dbReference type="SUPFAM" id="SSF46689">
    <property type="entry name" value="Homeodomain-like"/>
    <property type="match status" value="2"/>
</dbReference>
<accession>A0ABT2UU92</accession>
<evidence type="ECO:0000259" key="10">
    <source>
        <dbReference type="PROSITE" id="PS50110"/>
    </source>
</evidence>
<comment type="caution">
    <text evidence="11">The sequence shown here is derived from an EMBL/GenBank/DDBJ whole genome shotgun (WGS) entry which is preliminary data.</text>
</comment>
<keyword evidence="6" id="KW-0238">DNA-binding</keyword>
<feature type="domain" description="Response regulatory" evidence="10">
    <location>
        <begin position="2"/>
        <end position="119"/>
    </location>
</feature>
<dbReference type="PROSITE" id="PS50110">
    <property type="entry name" value="RESPONSE_REGULATORY"/>
    <property type="match status" value="1"/>
</dbReference>
<keyword evidence="7" id="KW-0804">Transcription</keyword>
<dbReference type="Gene3D" id="3.40.50.2300">
    <property type="match status" value="1"/>
</dbReference>
<dbReference type="InterPro" id="IPR018060">
    <property type="entry name" value="HTH_AraC"/>
</dbReference>
<evidence type="ECO:0000259" key="9">
    <source>
        <dbReference type="PROSITE" id="PS01124"/>
    </source>
</evidence>
<feature type="domain" description="HTH araC/xylS-type" evidence="9">
    <location>
        <begin position="430"/>
        <end position="528"/>
    </location>
</feature>
<evidence type="ECO:0000256" key="3">
    <source>
        <dbReference type="ARBA" id="ARBA00022553"/>
    </source>
</evidence>
<dbReference type="Pfam" id="PF00072">
    <property type="entry name" value="Response_reg"/>
    <property type="match status" value="1"/>
</dbReference>
<dbReference type="InterPro" id="IPR051552">
    <property type="entry name" value="HptR"/>
</dbReference>
<evidence type="ECO:0000313" key="12">
    <source>
        <dbReference type="Proteomes" id="UP001652445"/>
    </source>
</evidence>
<dbReference type="InterPro" id="IPR011006">
    <property type="entry name" value="CheY-like_superfamily"/>
</dbReference>
<reference evidence="11 12" key="1">
    <citation type="submission" date="2022-09" db="EMBL/GenBank/DDBJ databases">
        <authorList>
            <person name="Han X.L."/>
            <person name="Wang Q."/>
            <person name="Lu T."/>
        </authorList>
    </citation>
    <scope>NUCLEOTIDE SEQUENCE [LARGE SCALE GENOMIC DNA]</scope>
    <source>
        <strain evidence="11 12">WQ 127069</strain>
    </source>
</reference>
<dbReference type="Proteomes" id="UP001652445">
    <property type="component" value="Unassembled WGS sequence"/>
</dbReference>
<name>A0ABT2UU92_9BACL</name>
<gene>
    <name evidence="11" type="ORF">OB236_39445</name>
</gene>
<keyword evidence="3 8" id="KW-0597">Phosphoprotein</keyword>
<keyword evidence="5" id="KW-0805">Transcription regulation</keyword>
<dbReference type="CDD" id="cd17536">
    <property type="entry name" value="REC_YesN-like"/>
    <property type="match status" value="1"/>
</dbReference>
<keyword evidence="12" id="KW-1185">Reference proteome</keyword>
<dbReference type="PRINTS" id="PR00032">
    <property type="entry name" value="HTHARAC"/>
</dbReference>
<evidence type="ECO:0000256" key="4">
    <source>
        <dbReference type="ARBA" id="ARBA00023012"/>
    </source>
</evidence>
<comment type="subcellular location">
    <subcellularLocation>
        <location evidence="1">Cytoplasm</location>
    </subcellularLocation>
</comment>
<evidence type="ECO:0000256" key="7">
    <source>
        <dbReference type="ARBA" id="ARBA00023163"/>
    </source>
</evidence>
<dbReference type="PROSITE" id="PS01124">
    <property type="entry name" value="HTH_ARAC_FAMILY_2"/>
    <property type="match status" value="1"/>
</dbReference>
<dbReference type="PANTHER" id="PTHR42713:SF3">
    <property type="entry name" value="TRANSCRIPTIONAL REGULATORY PROTEIN HPTR"/>
    <property type="match status" value="1"/>
</dbReference>
<dbReference type="SMART" id="SM00448">
    <property type="entry name" value="REC"/>
    <property type="match status" value="1"/>
</dbReference>
<evidence type="ECO:0000256" key="6">
    <source>
        <dbReference type="ARBA" id="ARBA00023125"/>
    </source>
</evidence>
<feature type="modified residue" description="4-aspartylphosphate" evidence="8">
    <location>
        <position position="54"/>
    </location>
</feature>
<dbReference type="InterPro" id="IPR001789">
    <property type="entry name" value="Sig_transdc_resp-reg_receiver"/>
</dbReference>
<sequence length="532" mass="61141">MKIMVIDDEEIVPRALRALINWEEHGFVWLPAAENGKEGLEFIHKNEPDLILVDCQMPGMDGLQLLEEVGKRNLPIKAVILSGHDEFAYAQKAIKLGASDYLLKPPDIDQLLKVLLQIKRDWEEEKKLKNQLKENLPLIVYRFMLSLLEGAKINAESFAEKSAFLQIGLKEGAYVLAVLEVEEDPDHPKPYSYEDQQLMNFAIINIAEETLACWKHKFIFHEAHQRFVIVINGSTSDKEQLRTDLLLLVGNLRRTLHYYATLGVSGIGASFNIDAKASFESAKTALEYKYYTGPNEVIWLDDLEWEHADVVEKSIAFYPIDEDLRLAFKVGNPAQLRNWTTSFVTHLKERDYPVQVTKSMTLQNMSSAAHVLVEMHPRLTADELLTTDQISRFIEVASLEQLEDEIWLYLERLFTITVDLRKAGKNAVVEKTKHFIRDNYHLSITLESIAKEVYLSPVYLSFLFKQVEGVNMTDYIMEVRLDQAKQLLKGSNLKTYEIAMKTGYTDEKYFSRLFKKRLGLTPSEFRKQSAAP</sequence>
<dbReference type="InterPro" id="IPR009057">
    <property type="entry name" value="Homeodomain-like_sf"/>
</dbReference>
<proteinExistence type="predicted"/>
<evidence type="ECO:0000256" key="1">
    <source>
        <dbReference type="ARBA" id="ARBA00004496"/>
    </source>
</evidence>